<evidence type="ECO:0000259" key="12">
    <source>
        <dbReference type="PROSITE" id="PS50109"/>
    </source>
</evidence>
<dbReference type="InterPro" id="IPR004358">
    <property type="entry name" value="Sig_transdc_His_kin-like_C"/>
</dbReference>
<evidence type="ECO:0000256" key="3">
    <source>
        <dbReference type="ARBA" id="ARBA00012438"/>
    </source>
</evidence>
<feature type="transmembrane region" description="Helical" evidence="11">
    <location>
        <begin position="25"/>
        <end position="46"/>
    </location>
</feature>
<comment type="subcellular location">
    <subcellularLocation>
        <location evidence="2">Cell membrane</location>
    </subcellularLocation>
</comment>
<evidence type="ECO:0000256" key="6">
    <source>
        <dbReference type="ARBA" id="ARBA00022692"/>
    </source>
</evidence>
<dbReference type="Gene3D" id="1.10.287.130">
    <property type="match status" value="1"/>
</dbReference>
<dbReference type="GO" id="GO:0005886">
    <property type="term" value="C:plasma membrane"/>
    <property type="evidence" value="ECO:0007669"/>
    <property type="project" value="UniProtKB-SubCell"/>
</dbReference>
<dbReference type="FunFam" id="1.10.287.130:FF:000009">
    <property type="entry name" value="Two-component sensor histidine kinase"/>
    <property type="match status" value="1"/>
</dbReference>
<keyword evidence="10 11" id="KW-0472">Membrane</keyword>
<organism evidence="14 15">
    <name type="scientific">Phytomonospora endophytica</name>
    <dbReference type="NCBI Taxonomy" id="714109"/>
    <lineage>
        <taxon>Bacteria</taxon>
        <taxon>Bacillati</taxon>
        <taxon>Actinomycetota</taxon>
        <taxon>Actinomycetes</taxon>
        <taxon>Micromonosporales</taxon>
        <taxon>Micromonosporaceae</taxon>
        <taxon>Phytomonospora</taxon>
    </lineage>
</organism>
<evidence type="ECO:0000256" key="4">
    <source>
        <dbReference type="ARBA" id="ARBA00022553"/>
    </source>
</evidence>
<dbReference type="InterPro" id="IPR003594">
    <property type="entry name" value="HATPase_dom"/>
</dbReference>
<feature type="domain" description="HAMP" evidence="13">
    <location>
        <begin position="210"/>
        <end position="263"/>
    </location>
</feature>
<dbReference type="AlphaFoldDB" id="A0A841FIV4"/>
<keyword evidence="8 11" id="KW-1133">Transmembrane helix</keyword>
<dbReference type="EC" id="2.7.13.3" evidence="3"/>
<dbReference type="InterPro" id="IPR003660">
    <property type="entry name" value="HAMP_dom"/>
</dbReference>
<dbReference type="InterPro" id="IPR003661">
    <property type="entry name" value="HisK_dim/P_dom"/>
</dbReference>
<comment type="catalytic activity">
    <reaction evidence="1">
        <text>ATP + protein L-histidine = ADP + protein N-phospho-L-histidine.</text>
        <dbReference type="EC" id="2.7.13.3"/>
    </reaction>
</comment>
<evidence type="ECO:0000256" key="5">
    <source>
        <dbReference type="ARBA" id="ARBA00022679"/>
    </source>
</evidence>
<dbReference type="Gene3D" id="6.10.340.10">
    <property type="match status" value="1"/>
</dbReference>
<dbReference type="CDD" id="cd06225">
    <property type="entry name" value="HAMP"/>
    <property type="match status" value="1"/>
</dbReference>
<dbReference type="InterPro" id="IPR050428">
    <property type="entry name" value="TCS_sensor_his_kinase"/>
</dbReference>
<dbReference type="SUPFAM" id="SSF47384">
    <property type="entry name" value="Homodimeric domain of signal transducing histidine kinase"/>
    <property type="match status" value="1"/>
</dbReference>
<feature type="domain" description="Histidine kinase" evidence="12">
    <location>
        <begin position="271"/>
        <end position="476"/>
    </location>
</feature>
<dbReference type="Pfam" id="PF00672">
    <property type="entry name" value="HAMP"/>
    <property type="match status" value="1"/>
</dbReference>
<dbReference type="InterPro" id="IPR036097">
    <property type="entry name" value="HisK_dim/P_sf"/>
</dbReference>
<evidence type="ECO:0000256" key="10">
    <source>
        <dbReference type="ARBA" id="ARBA00023136"/>
    </source>
</evidence>
<evidence type="ECO:0000313" key="15">
    <source>
        <dbReference type="Proteomes" id="UP000548476"/>
    </source>
</evidence>
<dbReference type="SMART" id="SM00304">
    <property type="entry name" value="HAMP"/>
    <property type="match status" value="1"/>
</dbReference>
<accession>A0A841FIV4</accession>
<dbReference type="GO" id="GO:0000155">
    <property type="term" value="F:phosphorelay sensor kinase activity"/>
    <property type="evidence" value="ECO:0007669"/>
    <property type="project" value="InterPro"/>
</dbReference>
<reference evidence="14 15" key="1">
    <citation type="submission" date="2020-08" db="EMBL/GenBank/DDBJ databases">
        <title>Genomic Encyclopedia of Type Strains, Phase IV (KMG-IV): sequencing the most valuable type-strain genomes for metagenomic binning, comparative biology and taxonomic classification.</title>
        <authorList>
            <person name="Goeker M."/>
        </authorList>
    </citation>
    <scope>NUCLEOTIDE SEQUENCE [LARGE SCALE GENOMIC DNA]</scope>
    <source>
        <strain evidence="14 15">YIM 65646</strain>
    </source>
</reference>
<evidence type="ECO:0000256" key="2">
    <source>
        <dbReference type="ARBA" id="ARBA00004236"/>
    </source>
</evidence>
<feature type="transmembrane region" description="Helical" evidence="11">
    <location>
        <begin position="189"/>
        <end position="208"/>
    </location>
</feature>
<protein>
    <recommendedName>
        <fullName evidence="3">histidine kinase</fullName>
        <ecNumber evidence="3">2.7.13.3</ecNumber>
    </recommendedName>
</protein>
<evidence type="ECO:0000256" key="9">
    <source>
        <dbReference type="ARBA" id="ARBA00023012"/>
    </source>
</evidence>
<keyword evidence="6 11" id="KW-0812">Transmembrane</keyword>
<evidence type="ECO:0000256" key="8">
    <source>
        <dbReference type="ARBA" id="ARBA00022989"/>
    </source>
</evidence>
<dbReference type="PROSITE" id="PS50885">
    <property type="entry name" value="HAMP"/>
    <property type="match status" value="1"/>
</dbReference>
<dbReference type="EMBL" id="JACHGT010000011">
    <property type="protein sequence ID" value="MBB6037261.1"/>
    <property type="molecule type" value="Genomic_DNA"/>
</dbReference>
<dbReference type="Pfam" id="PF00512">
    <property type="entry name" value="HisKA"/>
    <property type="match status" value="1"/>
</dbReference>
<dbReference type="SMART" id="SM00388">
    <property type="entry name" value="HisKA"/>
    <property type="match status" value="1"/>
</dbReference>
<evidence type="ECO:0000256" key="1">
    <source>
        <dbReference type="ARBA" id="ARBA00000085"/>
    </source>
</evidence>
<evidence type="ECO:0000259" key="13">
    <source>
        <dbReference type="PROSITE" id="PS50885"/>
    </source>
</evidence>
<comment type="caution">
    <text evidence="14">The sequence shown here is derived from an EMBL/GenBank/DDBJ whole genome shotgun (WGS) entry which is preliminary data.</text>
</comment>
<dbReference type="SUPFAM" id="SSF158472">
    <property type="entry name" value="HAMP domain-like"/>
    <property type="match status" value="1"/>
</dbReference>
<evidence type="ECO:0000256" key="7">
    <source>
        <dbReference type="ARBA" id="ARBA00022777"/>
    </source>
</evidence>
<name>A0A841FIV4_9ACTN</name>
<dbReference type="InterPro" id="IPR005467">
    <property type="entry name" value="His_kinase_dom"/>
</dbReference>
<keyword evidence="9" id="KW-0902">Two-component regulatory system</keyword>
<evidence type="ECO:0000313" key="14">
    <source>
        <dbReference type="EMBL" id="MBB6037261.1"/>
    </source>
</evidence>
<dbReference type="SMART" id="SM00387">
    <property type="entry name" value="HATPase_c"/>
    <property type="match status" value="1"/>
</dbReference>
<dbReference type="PRINTS" id="PR00344">
    <property type="entry name" value="BCTRLSENSOR"/>
</dbReference>
<dbReference type="Proteomes" id="UP000548476">
    <property type="component" value="Unassembled WGS sequence"/>
</dbReference>
<sequence>MAAESTARFSIARLLPQSVRWRTTLGATLVVAVVLLVAGAAVVGLLRANLIDGAQAQAELAAREVGAQLAAGTAPNKAEATEDDVLLQIGGPRGVLAESEDLTEAAMVLDFAGEPDGASSTDDDDDDDTEYAGTVEPEAAYETLDVPGEDGPFRFAAVTVTMPSGTQYVVYAGASLATQNKAVADAARYMLVALPGILLVVAVVTWLVTRRALRPVAAIRAELASITAGDLSRRVPEPPSRDEIGDLARTTNATLAQLESSVDRQRRFIADASHELRSPIATLRAQLEVGAAHPELLRPDGLLDDVVRLQRLATDLLLLARLDAGEGATAAPVDLTETVRETVARRAAADEFPVRLGVEEELGVNGIRGQLERVLGNLMDNAQRHARSTVAVTLRAEGRGVVLLVEDDGPGIPPERRASVFDRFVRLDDARSRDDGGAGLGLAIVRDVVAAHGGTVRLGESPLGGAAFRVDLPRASRA</sequence>
<keyword evidence="7 14" id="KW-0418">Kinase</keyword>
<evidence type="ECO:0000256" key="11">
    <source>
        <dbReference type="SAM" id="Phobius"/>
    </source>
</evidence>
<dbReference type="Gene3D" id="3.30.565.10">
    <property type="entry name" value="Histidine kinase-like ATPase, C-terminal domain"/>
    <property type="match status" value="1"/>
</dbReference>
<gene>
    <name evidence="14" type="ORF">HNR73_005134</name>
</gene>
<keyword evidence="5" id="KW-0808">Transferase</keyword>
<dbReference type="Pfam" id="PF02518">
    <property type="entry name" value="HATPase_c"/>
    <property type="match status" value="1"/>
</dbReference>
<dbReference type="RefSeq" id="WP_184790067.1">
    <property type="nucleotide sequence ID" value="NZ_BONT01000107.1"/>
</dbReference>
<keyword evidence="15" id="KW-1185">Reference proteome</keyword>
<dbReference type="PANTHER" id="PTHR45436:SF5">
    <property type="entry name" value="SENSOR HISTIDINE KINASE TRCS"/>
    <property type="match status" value="1"/>
</dbReference>
<dbReference type="InterPro" id="IPR036890">
    <property type="entry name" value="HATPase_C_sf"/>
</dbReference>
<proteinExistence type="predicted"/>
<dbReference type="CDD" id="cd00082">
    <property type="entry name" value="HisKA"/>
    <property type="match status" value="1"/>
</dbReference>
<dbReference type="PROSITE" id="PS50109">
    <property type="entry name" value="HIS_KIN"/>
    <property type="match status" value="1"/>
</dbReference>
<keyword evidence="4" id="KW-0597">Phosphoprotein</keyword>
<dbReference type="PANTHER" id="PTHR45436">
    <property type="entry name" value="SENSOR HISTIDINE KINASE YKOH"/>
    <property type="match status" value="1"/>
</dbReference>
<dbReference type="SUPFAM" id="SSF55874">
    <property type="entry name" value="ATPase domain of HSP90 chaperone/DNA topoisomerase II/histidine kinase"/>
    <property type="match status" value="1"/>
</dbReference>